<feature type="region of interest" description="Disordered" evidence="1">
    <location>
        <begin position="176"/>
        <end position="196"/>
    </location>
</feature>
<sequence length="246" mass="26989">MLCPFARRRGAGLAHSAVLVLGHWRRLQHSRTTVRPRTSLKPGERASAVRLITEADLRAFGALSGDDNPVHTRGVPSGASDEGSRVLVHGAFLNALAAGVIGSQLPGPGSIVVGQNIRFPRPCLVGQEVLTVVEVKDVRKIVEVTYRCIVDADTEDPKVVLEGNARLIMADMSSEEVEQAVGDDTNSKPMADHLNPRRRHHVAFQTNDWAPPDRMTGQWEVEARQDDRGGEEQKEKFLRKSKRTVG</sequence>
<dbReference type="InterPro" id="IPR029069">
    <property type="entry name" value="HotDog_dom_sf"/>
</dbReference>
<name>A0AAE1HST4_9NEOP</name>
<dbReference type="Gene3D" id="3.10.129.10">
    <property type="entry name" value="Hotdog Thioesterase"/>
    <property type="match status" value="1"/>
</dbReference>
<accession>A0AAE1HST4</accession>
<proteinExistence type="predicted"/>
<evidence type="ECO:0000256" key="1">
    <source>
        <dbReference type="SAM" id="MobiDB-lite"/>
    </source>
</evidence>
<dbReference type="InterPro" id="IPR050965">
    <property type="entry name" value="UPF0336/Enoyl-CoA_hydratase"/>
</dbReference>
<gene>
    <name evidence="3" type="ORF">KUF71_014410</name>
</gene>
<dbReference type="Pfam" id="PF01575">
    <property type="entry name" value="MaoC_dehydratas"/>
    <property type="match status" value="1"/>
</dbReference>
<dbReference type="CDD" id="cd03449">
    <property type="entry name" value="R_hydratase"/>
    <property type="match status" value="1"/>
</dbReference>
<feature type="region of interest" description="Disordered" evidence="1">
    <location>
        <begin position="223"/>
        <end position="246"/>
    </location>
</feature>
<dbReference type="Proteomes" id="UP001219518">
    <property type="component" value="Unassembled WGS sequence"/>
</dbReference>
<dbReference type="GO" id="GO:0019171">
    <property type="term" value="F:(3R)-hydroxyacyl-[acyl-carrier-protein] dehydratase activity"/>
    <property type="evidence" value="ECO:0007669"/>
    <property type="project" value="TreeGrafter"/>
</dbReference>
<feature type="domain" description="MaoC-like" evidence="2">
    <location>
        <begin position="49"/>
        <end position="142"/>
    </location>
</feature>
<evidence type="ECO:0000313" key="3">
    <source>
        <dbReference type="EMBL" id="KAK3926161.1"/>
    </source>
</evidence>
<dbReference type="PANTHER" id="PTHR43437">
    <property type="entry name" value="HYDROXYACYL-THIOESTER DEHYDRATASE TYPE 2, MITOCHONDRIAL-RELATED"/>
    <property type="match status" value="1"/>
</dbReference>
<dbReference type="EMBL" id="JAHWGI010001243">
    <property type="protein sequence ID" value="KAK3926161.1"/>
    <property type="molecule type" value="Genomic_DNA"/>
</dbReference>
<dbReference type="SUPFAM" id="SSF54637">
    <property type="entry name" value="Thioesterase/thiol ester dehydrase-isomerase"/>
    <property type="match status" value="1"/>
</dbReference>
<organism evidence="3 4">
    <name type="scientific">Frankliniella fusca</name>
    <dbReference type="NCBI Taxonomy" id="407009"/>
    <lineage>
        <taxon>Eukaryota</taxon>
        <taxon>Metazoa</taxon>
        <taxon>Ecdysozoa</taxon>
        <taxon>Arthropoda</taxon>
        <taxon>Hexapoda</taxon>
        <taxon>Insecta</taxon>
        <taxon>Pterygota</taxon>
        <taxon>Neoptera</taxon>
        <taxon>Paraneoptera</taxon>
        <taxon>Thysanoptera</taxon>
        <taxon>Terebrantia</taxon>
        <taxon>Thripoidea</taxon>
        <taxon>Thripidae</taxon>
        <taxon>Frankliniella</taxon>
    </lineage>
</organism>
<dbReference type="InterPro" id="IPR002539">
    <property type="entry name" value="MaoC-like_dom"/>
</dbReference>
<reference evidence="3" key="1">
    <citation type="submission" date="2021-07" db="EMBL/GenBank/DDBJ databases">
        <authorList>
            <person name="Catto M.A."/>
            <person name="Jacobson A."/>
            <person name="Kennedy G."/>
            <person name="Labadie P."/>
            <person name="Hunt B.G."/>
            <person name="Srinivasan R."/>
        </authorList>
    </citation>
    <scope>NUCLEOTIDE SEQUENCE</scope>
    <source>
        <strain evidence="3">PL_HMW_Pooled</strain>
        <tissue evidence="3">Head</tissue>
    </source>
</reference>
<dbReference type="PANTHER" id="PTHR43437:SF3">
    <property type="entry name" value="HYDROXYACYL-THIOESTER DEHYDRATASE TYPE 2, MITOCHONDRIAL"/>
    <property type="match status" value="1"/>
</dbReference>
<reference evidence="3" key="2">
    <citation type="journal article" date="2023" name="BMC Genomics">
        <title>Pest status, molecular evolution, and epigenetic factors derived from the genome assembly of Frankliniella fusca, a thysanopteran phytovirus vector.</title>
        <authorList>
            <person name="Catto M.A."/>
            <person name="Labadie P.E."/>
            <person name="Jacobson A.L."/>
            <person name="Kennedy G.G."/>
            <person name="Srinivasan R."/>
            <person name="Hunt B.G."/>
        </authorList>
    </citation>
    <scope>NUCLEOTIDE SEQUENCE</scope>
    <source>
        <strain evidence="3">PL_HMW_Pooled</strain>
    </source>
</reference>
<comment type="caution">
    <text evidence="3">The sequence shown here is derived from an EMBL/GenBank/DDBJ whole genome shotgun (WGS) entry which is preliminary data.</text>
</comment>
<keyword evidence="4" id="KW-1185">Reference proteome</keyword>
<protein>
    <submittedName>
        <fullName evidence="3">Hydroxyacyl-thioester dehydratase type 2, mitochondrial</fullName>
    </submittedName>
</protein>
<evidence type="ECO:0000259" key="2">
    <source>
        <dbReference type="Pfam" id="PF01575"/>
    </source>
</evidence>
<dbReference type="GO" id="GO:0018812">
    <property type="term" value="F:3-hydroxyacyl-CoA dehydratase activity"/>
    <property type="evidence" value="ECO:0007669"/>
    <property type="project" value="UniProtKB-ARBA"/>
</dbReference>
<dbReference type="GO" id="GO:0006633">
    <property type="term" value="P:fatty acid biosynthetic process"/>
    <property type="evidence" value="ECO:0007669"/>
    <property type="project" value="TreeGrafter"/>
</dbReference>
<evidence type="ECO:0000313" key="4">
    <source>
        <dbReference type="Proteomes" id="UP001219518"/>
    </source>
</evidence>
<dbReference type="AlphaFoldDB" id="A0AAE1HST4"/>
<dbReference type="GO" id="GO:0005739">
    <property type="term" value="C:mitochondrion"/>
    <property type="evidence" value="ECO:0007669"/>
    <property type="project" value="TreeGrafter"/>
</dbReference>
<feature type="compositionally biased region" description="Basic and acidic residues" evidence="1">
    <location>
        <begin position="223"/>
        <end position="238"/>
    </location>
</feature>